<name>A0A7W4JXV3_9PROT</name>
<keyword evidence="7" id="KW-0408">Iron</keyword>
<dbReference type="InterPro" id="IPR037066">
    <property type="entry name" value="Plug_dom_sf"/>
</dbReference>
<evidence type="ECO:0000256" key="14">
    <source>
        <dbReference type="SAM" id="MobiDB-lite"/>
    </source>
</evidence>
<dbReference type="Gene3D" id="2.170.130.10">
    <property type="entry name" value="TonB-dependent receptor, plug domain"/>
    <property type="match status" value="1"/>
</dbReference>
<evidence type="ECO:0000256" key="15">
    <source>
        <dbReference type="SAM" id="SignalP"/>
    </source>
</evidence>
<feature type="domain" description="TonB-dependent receptor-like beta-barrel" evidence="16">
    <location>
        <begin position="354"/>
        <end position="754"/>
    </location>
</feature>
<evidence type="ECO:0000256" key="1">
    <source>
        <dbReference type="ARBA" id="ARBA00004571"/>
    </source>
</evidence>
<comment type="subcellular location">
    <subcellularLocation>
        <location evidence="1 12">Cell outer membrane</location>
        <topology evidence="1 12">Multi-pass membrane protein</topology>
    </subcellularLocation>
</comment>
<proteinExistence type="inferred from homology"/>
<keyword evidence="6 15" id="KW-0732">Signal</keyword>
<dbReference type="RefSeq" id="WP_183008207.1">
    <property type="nucleotide sequence ID" value="NZ_JABEQP010000002.1"/>
</dbReference>
<evidence type="ECO:0000313" key="19">
    <source>
        <dbReference type="Proteomes" id="UP000530320"/>
    </source>
</evidence>
<keyword evidence="10 12" id="KW-0472">Membrane</keyword>
<evidence type="ECO:0000256" key="3">
    <source>
        <dbReference type="ARBA" id="ARBA00022452"/>
    </source>
</evidence>
<dbReference type="PROSITE" id="PS52016">
    <property type="entry name" value="TONB_DEPENDENT_REC_3"/>
    <property type="match status" value="1"/>
</dbReference>
<keyword evidence="11 12" id="KW-0998">Cell outer membrane</keyword>
<keyword evidence="4" id="KW-0410">Iron transport</keyword>
<keyword evidence="3 12" id="KW-1134">Transmembrane beta strand</keyword>
<feature type="chain" id="PRO_5031288211" evidence="15">
    <location>
        <begin position="21"/>
        <end position="793"/>
    </location>
</feature>
<dbReference type="Gene3D" id="2.40.170.20">
    <property type="entry name" value="TonB-dependent receptor, beta-barrel domain"/>
    <property type="match status" value="1"/>
</dbReference>
<evidence type="ECO:0000256" key="5">
    <source>
        <dbReference type="ARBA" id="ARBA00022692"/>
    </source>
</evidence>
<feature type="signal peptide" evidence="15">
    <location>
        <begin position="1"/>
        <end position="20"/>
    </location>
</feature>
<dbReference type="AlphaFoldDB" id="A0A7W4JXV3"/>
<feature type="domain" description="TonB-dependent receptor plug" evidence="17">
    <location>
        <begin position="68"/>
        <end position="167"/>
    </location>
</feature>
<dbReference type="Proteomes" id="UP000530320">
    <property type="component" value="Unassembled WGS sequence"/>
</dbReference>
<evidence type="ECO:0000256" key="11">
    <source>
        <dbReference type="ARBA" id="ARBA00023237"/>
    </source>
</evidence>
<evidence type="ECO:0000256" key="13">
    <source>
        <dbReference type="RuleBase" id="RU003357"/>
    </source>
</evidence>
<reference evidence="18 19" key="1">
    <citation type="submission" date="2020-04" db="EMBL/GenBank/DDBJ databases">
        <title>Description of novel Gluconacetobacter.</title>
        <authorList>
            <person name="Sombolestani A."/>
        </authorList>
    </citation>
    <scope>NUCLEOTIDE SEQUENCE [LARGE SCALE GENOMIC DNA]</scope>
    <source>
        <strain evidence="18 19">LMG 22058</strain>
    </source>
</reference>
<evidence type="ECO:0000313" key="18">
    <source>
        <dbReference type="EMBL" id="MBB2196635.1"/>
    </source>
</evidence>
<evidence type="ECO:0000256" key="7">
    <source>
        <dbReference type="ARBA" id="ARBA00023004"/>
    </source>
</evidence>
<evidence type="ECO:0000256" key="9">
    <source>
        <dbReference type="ARBA" id="ARBA00023077"/>
    </source>
</evidence>
<keyword evidence="8" id="KW-0406">Ion transport</keyword>
<protein>
    <submittedName>
        <fullName evidence="18">TonB-dependent receptor</fullName>
    </submittedName>
</protein>
<dbReference type="InterPro" id="IPR036942">
    <property type="entry name" value="Beta-barrel_TonB_sf"/>
</dbReference>
<dbReference type="InterPro" id="IPR039426">
    <property type="entry name" value="TonB-dep_rcpt-like"/>
</dbReference>
<dbReference type="Pfam" id="PF00593">
    <property type="entry name" value="TonB_dep_Rec_b-barrel"/>
    <property type="match status" value="1"/>
</dbReference>
<dbReference type="GO" id="GO:0009279">
    <property type="term" value="C:cell outer membrane"/>
    <property type="evidence" value="ECO:0007669"/>
    <property type="project" value="UniProtKB-SubCell"/>
</dbReference>
<evidence type="ECO:0000256" key="10">
    <source>
        <dbReference type="ARBA" id="ARBA00023136"/>
    </source>
</evidence>
<evidence type="ECO:0000256" key="2">
    <source>
        <dbReference type="ARBA" id="ARBA00022448"/>
    </source>
</evidence>
<comment type="caution">
    <text evidence="18">The sequence shown here is derived from an EMBL/GenBank/DDBJ whole genome shotgun (WGS) entry which is preliminary data.</text>
</comment>
<dbReference type="EMBL" id="JABEQP010000002">
    <property type="protein sequence ID" value="MBB2196635.1"/>
    <property type="molecule type" value="Genomic_DNA"/>
</dbReference>
<dbReference type="SUPFAM" id="SSF56935">
    <property type="entry name" value="Porins"/>
    <property type="match status" value="1"/>
</dbReference>
<dbReference type="Pfam" id="PF07715">
    <property type="entry name" value="Plug"/>
    <property type="match status" value="1"/>
</dbReference>
<accession>A0A7W4JXV3</accession>
<gene>
    <name evidence="18" type="ORF">HLH44_03995</name>
</gene>
<keyword evidence="2 12" id="KW-0813">Transport</keyword>
<keyword evidence="5 12" id="KW-0812">Transmembrane</keyword>
<evidence type="ECO:0000259" key="17">
    <source>
        <dbReference type="Pfam" id="PF07715"/>
    </source>
</evidence>
<keyword evidence="9 13" id="KW-0798">TonB box</keyword>
<keyword evidence="18" id="KW-0675">Receptor</keyword>
<feature type="region of interest" description="Disordered" evidence="14">
    <location>
        <begin position="22"/>
        <end position="54"/>
    </location>
</feature>
<dbReference type="PANTHER" id="PTHR32552">
    <property type="entry name" value="FERRICHROME IRON RECEPTOR-RELATED"/>
    <property type="match status" value="1"/>
</dbReference>
<evidence type="ECO:0000256" key="6">
    <source>
        <dbReference type="ARBA" id="ARBA00022729"/>
    </source>
</evidence>
<evidence type="ECO:0000256" key="12">
    <source>
        <dbReference type="PROSITE-ProRule" id="PRU01360"/>
    </source>
</evidence>
<organism evidence="18 19">
    <name type="scientific">Gluconacetobacter dulcium</name>
    <dbReference type="NCBI Taxonomy" id="2729096"/>
    <lineage>
        <taxon>Bacteria</taxon>
        <taxon>Pseudomonadati</taxon>
        <taxon>Pseudomonadota</taxon>
        <taxon>Alphaproteobacteria</taxon>
        <taxon>Acetobacterales</taxon>
        <taxon>Acetobacteraceae</taxon>
        <taxon>Gluconacetobacter</taxon>
    </lineage>
</organism>
<comment type="similarity">
    <text evidence="12 13">Belongs to the TonB-dependent receptor family.</text>
</comment>
<dbReference type="GO" id="GO:0015344">
    <property type="term" value="F:siderophore uptake transmembrane transporter activity"/>
    <property type="evidence" value="ECO:0007669"/>
    <property type="project" value="TreeGrafter"/>
</dbReference>
<sequence length="793" mass="86990">MLAAVMGGASALLMSSTILAATPKKPLPGTSHTPPATQEKRRSRPQVKPTGETMQVVSSRVRTHGAQLAVTREIMDHFATGTSPLQVLGQTTPGISFGSDDSYGLDTYANALYMRGFNETQIGFTMDGIPLGEDRYQVWNGLDISQAAISENITGMTVSQGAGALDTPSAQTLGGAIAFTTSAPADKAGGRIGQTFGSYNLFRTFARADSGVLNATGTKFYASYARTDQNLWKGYGSQNDQQANVKLVQPIRDIGQITAVFDYSNMTQYAYMGLTKHMWQTLGRDTTYLIPNYALAKEFAHTAHTGIVPEAYRGILSPSEISSFAYDATRVQRNYLSAVTGEFQILPAVHSTTTAYAQVSSGNYDGSNPYLTSPSSGVPMALGSGHIGVRRIGFTHGYHIDIGKNDISTGLWYENDSFSYPMRLYEDGMDQPHASASGFKASQATTWWLDSFNTNTFQYYLQDTYRITPGMSVLLGFKSLLQTTHGGSSMDNSAELSSWNVYYSHPANGSMTASNAFLPHFNYDYTFLRHHEIYVDIAENMHAYDYNTQSASGSAWGSLGTAKNPAQSVFNANKKTLSPERTWNYVIGYRFNSDPFSFSADFYHTDYYNRLAAITSGPTGNVYGSYVNVGRETMNGADVMADIRPFKGLSFINTFSWNDATYQDSHLPYNGSTISIKGKHQVYYPKFMYKILLAYSYKHATFSFNAAYTSSRYMTYTNDQKIPAYWTTNFNASYTLPHVGVMHDLKFSFGASNLFNANYLSGVYGAASVAGDNNANLFVGAPREFYGTVSAAF</sequence>
<evidence type="ECO:0000256" key="8">
    <source>
        <dbReference type="ARBA" id="ARBA00023065"/>
    </source>
</evidence>
<evidence type="ECO:0000259" key="16">
    <source>
        <dbReference type="Pfam" id="PF00593"/>
    </source>
</evidence>
<dbReference type="PANTHER" id="PTHR32552:SF89">
    <property type="entry name" value="CATECHOLATE SIDEROPHORE RECEPTOR FIU"/>
    <property type="match status" value="1"/>
</dbReference>
<dbReference type="InterPro" id="IPR000531">
    <property type="entry name" value="Beta-barrel_TonB"/>
</dbReference>
<evidence type="ECO:0000256" key="4">
    <source>
        <dbReference type="ARBA" id="ARBA00022496"/>
    </source>
</evidence>
<dbReference type="InterPro" id="IPR012910">
    <property type="entry name" value="Plug_dom"/>
</dbReference>